<dbReference type="PROSITE" id="PS01037">
    <property type="entry name" value="SBP_BACTERIAL_1"/>
    <property type="match status" value="1"/>
</dbReference>
<dbReference type="InterPro" id="IPR006059">
    <property type="entry name" value="SBP"/>
</dbReference>
<name>A0A559K029_9BACL</name>
<protein>
    <submittedName>
        <fullName evidence="7">Extracellular solute-binding protein</fullName>
    </submittedName>
</protein>
<evidence type="ECO:0000256" key="5">
    <source>
        <dbReference type="ARBA" id="ARBA00022764"/>
    </source>
</evidence>
<feature type="signal peptide" evidence="6">
    <location>
        <begin position="1"/>
        <end position="28"/>
    </location>
</feature>
<proteinExistence type="inferred from homology"/>
<comment type="subcellular location">
    <subcellularLocation>
        <location evidence="1">Cell envelope</location>
    </subcellularLocation>
</comment>
<evidence type="ECO:0000313" key="8">
    <source>
        <dbReference type="Proteomes" id="UP000317036"/>
    </source>
</evidence>
<dbReference type="PANTHER" id="PTHR43649">
    <property type="entry name" value="ARABINOSE-BINDING PROTEIN-RELATED"/>
    <property type="match status" value="1"/>
</dbReference>
<organism evidence="7 8">
    <name type="scientific">Paenibacillus cremeus</name>
    <dbReference type="NCBI Taxonomy" id="2163881"/>
    <lineage>
        <taxon>Bacteria</taxon>
        <taxon>Bacillati</taxon>
        <taxon>Bacillota</taxon>
        <taxon>Bacilli</taxon>
        <taxon>Bacillales</taxon>
        <taxon>Paenibacillaceae</taxon>
        <taxon>Paenibacillus</taxon>
    </lineage>
</organism>
<keyword evidence="4 6" id="KW-0732">Signal</keyword>
<dbReference type="Pfam" id="PF01547">
    <property type="entry name" value="SBP_bac_1"/>
    <property type="match status" value="1"/>
</dbReference>
<dbReference type="GO" id="GO:0030313">
    <property type="term" value="C:cell envelope"/>
    <property type="evidence" value="ECO:0007669"/>
    <property type="project" value="UniProtKB-SubCell"/>
</dbReference>
<dbReference type="GO" id="GO:0055085">
    <property type="term" value="P:transmembrane transport"/>
    <property type="evidence" value="ECO:0007669"/>
    <property type="project" value="InterPro"/>
</dbReference>
<keyword evidence="3" id="KW-0813">Transport</keyword>
<dbReference type="SUPFAM" id="SSF53850">
    <property type="entry name" value="Periplasmic binding protein-like II"/>
    <property type="match status" value="1"/>
</dbReference>
<evidence type="ECO:0000256" key="4">
    <source>
        <dbReference type="ARBA" id="ARBA00022729"/>
    </source>
</evidence>
<dbReference type="AlphaFoldDB" id="A0A559K029"/>
<accession>A0A559K029</accession>
<dbReference type="InterPro" id="IPR006061">
    <property type="entry name" value="SBP_1_CS"/>
</dbReference>
<evidence type="ECO:0000313" key="7">
    <source>
        <dbReference type="EMBL" id="TVY05494.1"/>
    </source>
</evidence>
<dbReference type="OrthoDB" id="9768630at2"/>
<evidence type="ECO:0000256" key="2">
    <source>
        <dbReference type="ARBA" id="ARBA00008520"/>
    </source>
</evidence>
<dbReference type="Gene3D" id="3.40.190.10">
    <property type="entry name" value="Periplasmic binding protein-like II"/>
    <property type="match status" value="1"/>
</dbReference>
<feature type="chain" id="PRO_5038358883" evidence="6">
    <location>
        <begin position="29"/>
        <end position="446"/>
    </location>
</feature>
<evidence type="ECO:0000256" key="6">
    <source>
        <dbReference type="SAM" id="SignalP"/>
    </source>
</evidence>
<evidence type="ECO:0000256" key="1">
    <source>
        <dbReference type="ARBA" id="ARBA00004196"/>
    </source>
</evidence>
<gene>
    <name evidence="7" type="ORF">FPZ49_29795</name>
</gene>
<dbReference type="InterPro" id="IPR050490">
    <property type="entry name" value="Bact_solute-bd_prot1"/>
</dbReference>
<evidence type="ECO:0000256" key="3">
    <source>
        <dbReference type="ARBA" id="ARBA00022448"/>
    </source>
</evidence>
<reference evidence="7 8" key="1">
    <citation type="submission" date="2019-07" db="EMBL/GenBank/DDBJ databases">
        <authorList>
            <person name="Kim J."/>
        </authorList>
    </citation>
    <scope>NUCLEOTIDE SEQUENCE [LARGE SCALE GENOMIC DNA]</scope>
    <source>
        <strain evidence="7 8">JC52</strain>
    </source>
</reference>
<keyword evidence="5" id="KW-0574">Periplasm</keyword>
<dbReference type="Proteomes" id="UP000317036">
    <property type="component" value="Unassembled WGS sequence"/>
</dbReference>
<sequence length="446" mass="48652">MGGFAMKRTKLTVIASTLAAMALLTACAGKTEVAPAAAPAASPAAAPAAQEDTKPVTIKIYQWGAFSDEQWQQLFVEPVKKKYPYITLEQVVRGKGTNPDELVASGQFPDIYSVTNDAQNQFVTLGLTQDQSALIKKQNIDLAKFDPAQLERSKVGDQLISLPFNMVYSVMFYNKDIFDKFGVPYPKDGMYWDEVINLAKQVTKSDAGFQYKGMHPQSLFAMKAGLPIDLLDNKTDASTVNTDAWKNIVTQYKDLLTIPGNDPKGTAFADVVNAFIKDKNTAMVISNVMSSMPDATKNGFNWDMAQAPSHRGLDGVNGGGQTLVFGVTKTSKNQEAAMKVISVLTSDEVQGIAAKKFGYFPALNSKEIRDAFGADMPFLKGKNVQSIFKGKPAPYMVSSPFSGNADVRKIFNDKVADFVAGKKDVNTALREADEEINKKMPQLKQK</sequence>
<comment type="caution">
    <text evidence="7">The sequence shown here is derived from an EMBL/GenBank/DDBJ whole genome shotgun (WGS) entry which is preliminary data.</text>
</comment>
<dbReference type="PANTHER" id="PTHR43649:SF31">
    <property type="entry name" value="SN-GLYCEROL-3-PHOSPHATE-BINDING PERIPLASMIC PROTEIN UGPB"/>
    <property type="match status" value="1"/>
</dbReference>
<comment type="similarity">
    <text evidence="2">Belongs to the bacterial solute-binding protein 1 family.</text>
</comment>
<keyword evidence="8" id="KW-1185">Reference proteome</keyword>
<dbReference type="PROSITE" id="PS51257">
    <property type="entry name" value="PROKAR_LIPOPROTEIN"/>
    <property type="match status" value="1"/>
</dbReference>
<dbReference type="EMBL" id="VNJI01000057">
    <property type="protein sequence ID" value="TVY05494.1"/>
    <property type="molecule type" value="Genomic_DNA"/>
</dbReference>